<dbReference type="Gene3D" id="3.30.2310.20">
    <property type="entry name" value="RelE-like"/>
    <property type="match status" value="1"/>
</dbReference>
<evidence type="ECO:0000256" key="2">
    <source>
        <dbReference type="ARBA" id="ARBA00022649"/>
    </source>
</evidence>
<proteinExistence type="inferred from homology"/>
<evidence type="ECO:0000313" key="4">
    <source>
        <dbReference type="Proteomes" id="UP001199525"/>
    </source>
</evidence>
<dbReference type="PANTHER" id="PTHR33755:SF5">
    <property type="entry name" value="TYPE II TOXIN-ANTITOXIN SYSTEM RELE_PARE FAMILY TOXIN"/>
    <property type="match status" value="1"/>
</dbReference>
<organism evidence="3 4">
    <name type="scientific">Nostoc favosum CHAB5714</name>
    <dbReference type="NCBI Taxonomy" id="2780399"/>
    <lineage>
        <taxon>Bacteria</taxon>
        <taxon>Bacillati</taxon>
        <taxon>Cyanobacteriota</taxon>
        <taxon>Cyanophyceae</taxon>
        <taxon>Nostocales</taxon>
        <taxon>Nostocaceae</taxon>
        <taxon>Nostoc</taxon>
        <taxon>Nostoc favosum</taxon>
    </lineage>
</organism>
<dbReference type="InterPro" id="IPR051803">
    <property type="entry name" value="TA_system_RelE-like_toxin"/>
</dbReference>
<dbReference type="EMBL" id="JAIVFQ010000056">
    <property type="protein sequence ID" value="MCC5602671.1"/>
    <property type="molecule type" value="Genomic_DNA"/>
</dbReference>
<dbReference type="RefSeq" id="WP_229488219.1">
    <property type="nucleotide sequence ID" value="NZ_JAIVFQ010000056.1"/>
</dbReference>
<dbReference type="NCBIfam" id="TIGR02385">
    <property type="entry name" value="RelE_StbE"/>
    <property type="match status" value="1"/>
</dbReference>
<protein>
    <submittedName>
        <fullName evidence="3">Type II toxin-antitoxin system RelE/ParE family toxin</fullName>
    </submittedName>
</protein>
<dbReference type="InterPro" id="IPR035093">
    <property type="entry name" value="RelE/ParE_toxin_dom_sf"/>
</dbReference>
<keyword evidence="2" id="KW-1277">Toxin-antitoxin system</keyword>
<reference evidence="3 4" key="1">
    <citation type="journal article" date="2021" name="Microorganisms">
        <title>Genome Evolution of Filamentous Cyanobacterium Nostoc Species: From Facultative Symbiosis to Free Living.</title>
        <authorList>
            <person name="Huo D."/>
            <person name="Li H."/>
            <person name="Cai F."/>
            <person name="Guo X."/>
            <person name="Qiao Z."/>
            <person name="Wang W."/>
            <person name="Yu G."/>
            <person name="Li R."/>
        </authorList>
    </citation>
    <scope>NUCLEOTIDE SEQUENCE [LARGE SCALE GENOMIC DNA]</scope>
    <source>
        <strain evidence="3 4">CHAB 5714</strain>
    </source>
</reference>
<accession>A0ABS8IFP5</accession>
<evidence type="ECO:0000313" key="3">
    <source>
        <dbReference type="EMBL" id="MCC5602671.1"/>
    </source>
</evidence>
<dbReference type="Pfam" id="PF05016">
    <property type="entry name" value="ParE_toxin"/>
    <property type="match status" value="1"/>
</dbReference>
<comment type="caution">
    <text evidence="3">The sequence shown here is derived from an EMBL/GenBank/DDBJ whole genome shotgun (WGS) entry which is preliminary data.</text>
</comment>
<comment type="similarity">
    <text evidence="1">Belongs to the RelE toxin family.</text>
</comment>
<dbReference type="InterPro" id="IPR007712">
    <property type="entry name" value="RelE/ParE_toxin"/>
</dbReference>
<gene>
    <name evidence="3" type="ORF">LC586_26620</name>
</gene>
<keyword evidence="4" id="KW-1185">Reference proteome</keyword>
<dbReference type="Proteomes" id="UP001199525">
    <property type="component" value="Unassembled WGS sequence"/>
</dbReference>
<name>A0ABS8IFP5_9NOSO</name>
<dbReference type="PANTHER" id="PTHR33755">
    <property type="entry name" value="TOXIN PARE1-RELATED"/>
    <property type="match status" value="1"/>
</dbReference>
<evidence type="ECO:0000256" key="1">
    <source>
        <dbReference type="ARBA" id="ARBA00006226"/>
    </source>
</evidence>
<dbReference type="SUPFAM" id="SSF143011">
    <property type="entry name" value="RelE-like"/>
    <property type="match status" value="1"/>
</dbReference>
<sequence length="98" mass="11446">MKVFWTETAVNHLSSIYTYISQNSPHYAQRLVERLTQRSEQIAQFPLSGRIVPEFETKQIREVIEGSYRIIYYIKSDQIDVLAVLHGSQQIESIIDET</sequence>